<keyword evidence="2" id="KW-1133">Transmembrane helix</keyword>
<evidence type="ECO:0000313" key="4">
    <source>
        <dbReference type="Proteomes" id="UP000749559"/>
    </source>
</evidence>
<feature type="region of interest" description="Disordered" evidence="1">
    <location>
        <begin position="175"/>
        <end position="196"/>
    </location>
</feature>
<proteinExistence type="predicted"/>
<organism evidence="3 4">
    <name type="scientific">Owenia fusiformis</name>
    <name type="common">Polychaete worm</name>
    <dbReference type="NCBI Taxonomy" id="6347"/>
    <lineage>
        <taxon>Eukaryota</taxon>
        <taxon>Metazoa</taxon>
        <taxon>Spiralia</taxon>
        <taxon>Lophotrochozoa</taxon>
        <taxon>Annelida</taxon>
        <taxon>Polychaeta</taxon>
        <taxon>Sedentaria</taxon>
        <taxon>Canalipalpata</taxon>
        <taxon>Sabellida</taxon>
        <taxon>Oweniida</taxon>
        <taxon>Oweniidae</taxon>
        <taxon>Owenia</taxon>
    </lineage>
</organism>
<feature type="transmembrane region" description="Helical" evidence="2">
    <location>
        <begin position="49"/>
        <end position="69"/>
    </location>
</feature>
<feature type="compositionally biased region" description="Basic and acidic residues" evidence="1">
    <location>
        <begin position="175"/>
        <end position="193"/>
    </location>
</feature>
<comment type="caution">
    <text evidence="3">The sequence shown here is derived from an EMBL/GenBank/DDBJ whole genome shotgun (WGS) entry which is preliminary data.</text>
</comment>
<sequence>MEFKKRTGSPNGEKYGMQSVSRTFSDFANTSRSLFQPEGLKRWNKKRKLAHFMVLISLILIVIGFIMTICSASDVVGAGTLFLEQRKDYIIVGPILLGIGTVTLITGISMNYIFRRKMYMTMQPECKNEIISEFETDETTHCDVHILKDANGNIIQNAVETIRLEFIPEKANVEKEARRDNWRGSTDSSEKENTNPAVLEVTSTSDHSNIEGLSCIEGTREDLHTCQPHIKPDGQEQPSQSSFLSIGSRDIQESHASSFLSVGSGGIHKGQSSKSFLSLDDGHIHKVQDSQSFLSLDGGDIHRGKDSRSYISLDDGCIHKGEDSRSYFSLDGGDMDRHASKSSYWSLDTEESHQEIPLSKSNAKTCLLPYKNSNLRWSHRNGLENEAKYDVIETQSESCIPTFDKNHIDVTKSKSDANIETVILENNIIQDFIDDVTNKNGNSNQCLKYPDVSAALPPAHQLVGSGEHRNEALAKDWSNVSMDTINFLSTECVFSNEMGDCQKCKLHK</sequence>
<gene>
    <name evidence="3" type="ORF">OFUS_LOCUS20204</name>
</gene>
<dbReference type="AlphaFoldDB" id="A0A8S4PQ37"/>
<keyword evidence="2" id="KW-0812">Transmembrane</keyword>
<dbReference type="EMBL" id="CAIIXF020000009">
    <property type="protein sequence ID" value="CAH1795700.1"/>
    <property type="molecule type" value="Genomic_DNA"/>
</dbReference>
<protein>
    <submittedName>
        <fullName evidence="3">Uncharacterized protein</fullName>
    </submittedName>
</protein>
<keyword evidence="2" id="KW-0472">Membrane</keyword>
<evidence type="ECO:0000256" key="1">
    <source>
        <dbReference type="SAM" id="MobiDB-lite"/>
    </source>
</evidence>
<evidence type="ECO:0000256" key="2">
    <source>
        <dbReference type="SAM" id="Phobius"/>
    </source>
</evidence>
<evidence type="ECO:0000313" key="3">
    <source>
        <dbReference type="EMBL" id="CAH1795700.1"/>
    </source>
</evidence>
<accession>A0A8S4PQ37</accession>
<name>A0A8S4PQ37_OWEFU</name>
<reference evidence="3" key="1">
    <citation type="submission" date="2022-03" db="EMBL/GenBank/DDBJ databases">
        <authorList>
            <person name="Martin C."/>
        </authorList>
    </citation>
    <scope>NUCLEOTIDE SEQUENCE</scope>
</reference>
<keyword evidence="4" id="KW-1185">Reference proteome</keyword>
<dbReference type="Proteomes" id="UP000749559">
    <property type="component" value="Unassembled WGS sequence"/>
</dbReference>
<feature type="transmembrane region" description="Helical" evidence="2">
    <location>
        <begin position="89"/>
        <end position="114"/>
    </location>
</feature>